<name>A0A9P4UN20_9PEZI</name>
<accession>A0A9P4UN20</accession>
<feature type="compositionally biased region" description="Polar residues" evidence="1">
    <location>
        <begin position="13"/>
        <end position="41"/>
    </location>
</feature>
<proteinExistence type="predicted"/>
<protein>
    <recommendedName>
        <fullName evidence="4">RNI-like protein</fullName>
    </recommendedName>
</protein>
<comment type="caution">
    <text evidence="2">The sequence shown here is derived from an EMBL/GenBank/DDBJ whole genome shotgun (WGS) entry which is preliminary data.</text>
</comment>
<evidence type="ECO:0008006" key="4">
    <source>
        <dbReference type="Google" id="ProtNLM"/>
    </source>
</evidence>
<evidence type="ECO:0000313" key="2">
    <source>
        <dbReference type="EMBL" id="KAF2720224.1"/>
    </source>
</evidence>
<feature type="region of interest" description="Disordered" evidence="1">
    <location>
        <begin position="1"/>
        <end position="67"/>
    </location>
</feature>
<gene>
    <name evidence="2" type="ORF">K431DRAFT_227083</name>
</gene>
<dbReference type="AlphaFoldDB" id="A0A9P4UN20"/>
<feature type="region of interest" description="Disordered" evidence="1">
    <location>
        <begin position="124"/>
        <end position="145"/>
    </location>
</feature>
<sequence>MPKRQKQSFKHLQGSSSNSVGNKSATTQDAAAQRSNASVNERLNELRKIESPEAAQRKKALAESANQRSIPPALRGILGVPDAVPPKPKILRMRERMRTPGPLAPRSWLYGSSTTSDLETRLKARRKARKVSERQSNPRPRPPLLRFRHLVGRHEGKGENGPASLRHTALRATAIHWDLFDEDDYPLLTDLPISLRLDLLSYIAHYGPQIDTTTVEALIAGTEALSFLDLGGLCGSHDFSLQRLARLAHRKHPQAADTASDRVLDSWEDEEPSLTSLSLQPPSPFASLTQLSLSHPVQAGWKGLIAFSKHVPQLTHLSLAYWHRPTLTPNLTTSTVEFLRGLEVNAGGTSYYSSLDEEYTEPIALLRQLSGNLLRLKWLDLEGCADWAGALAQTTTPTAHLADFNQIQPRTDAEISPAVSILTTTWKEITYLNLSQGWFPTLPGVSSVDRQGSARLDEFTTDLVEHLQEYERRCENSSVDSVDDKRRAAIWKQTQYRLFRMGRKIHNLRRTAGCKLIDIDFGYKTPQLWKYLS</sequence>
<feature type="compositionally biased region" description="Basic and acidic residues" evidence="1">
    <location>
        <begin position="42"/>
        <end position="51"/>
    </location>
</feature>
<organism evidence="2 3">
    <name type="scientific">Polychaeton citri CBS 116435</name>
    <dbReference type="NCBI Taxonomy" id="1314669"/>
    <lineage>
        <taxon>Eukaryota</taxon>
        <taxon>Fungi</taxon>
        <taxon>Dikarya</taxon>
        <taxon>Ascomycota</taxon>
        <taxon>Pezizomycotina</taxon>
        <taxon>Dothideomycetes</taxon>
        <taxon>Dothideomycetidae</taxon>
        <taxon>Capnodiales</taxon>
        <taxon>Capnodiaceae</taxon>
        <taxon>Polychaeton</taxon>
    </lineage>
</organism>
<evidence type="ECO:0000313" key="3">
    <source>
        <dbReference type="Proteomes" id="UP000799441"/>
    </source>
</evidence>
<reference evidence="2" key="1">
    <citation type="journal article" date="2020" name="Stud. Mycol.">
        <title>101 Dothideomycetes genomes: a test case for predicting lifestyles and emergence of pathogens.</title>
        <authorList>
            <person name="Haridas S."/>
            <person name="Albert R."/>
            <person name="Binder M."/>
            <person name="Bloem J."/>
            <person name="Labutti K."/>
            <person name="Salamov A."/>
            <person name="Andreopoulos B."/>
            <person name="Baker S."/>
            <person name="Barry K."/>
            <person name="Bills G."/>
            <person name="Bluhm B."/>
            <person name="Cannon C."/>
            <person name="Castanera R."/>
            <person name="Culley D."/>
            <person name="Daum C."/>
            <person name="Ezra D."/>
            <person name="Gonzalez J."/>
            <person name="Henrissat B."/>
            <person name="Kuo A."/>
            <person name="Liang C."/>
            <person name="Lipzen A."/>
            <person name="Lutzoni F."/>
            <person name="Magnuson J."/>
            <person name="Mondo S."/>
            <person name="Nolan M."/>
            <person name="Ohm R."/>
            <person name="Pangilinan J."/>
            <person name="Park H.-J."/>
            <person name="Ramirez L."/>
            <person name="Alfaro M."/>
            <person name="Sun H."/>
            <person name="Tritt A."/>
            <person name="Yoshinaga Y."/>
            <person name="Zwiers L.-H."/>
            <person name="Turgeon B."/>
            <person name="Goodwin S."/>
            <person name="Spatafora J."/>
            <person name="Crous P."/>
            <person name="Grigoriev I."/>
        </authorList>
    </citation>
    <scope>NUCLEOTIDE SEQUENCE</scope>
    <source>
        <strain evidence="2">CBS 116435</strain>
    </source>
</reference>
<dbReference type="SUPFAM" id="SSF52047">
    <property type="entry name" value="RNI-like"/>
    <property type="match status" value="1"/>
</dbReference>
<dbReference type="OrthoDB" id="193467at2759"/>
<dbReference type="EMBL" id="MU003802">
    <property type="protein sequence ID" value="KAF2720224.1"/>
    <property type="molecule type" value="Genomic_DNA"/>
</dbReference>
<dbReference type="Proteomes" id="UP000799441">
    <property type="component" value="Unassembled WGS sequence"/>
</dbReference>
<keyword evidence="3" id="KW-1185">Reference proteome</keyword>
<evidence type="ECO:0000256" key="1">
    <source>
        <dbReference type="SAM" id="MobiDB-lite"/>
    </source>
</evidence>